<dbReference type="SMART" id="SM00245">
    <property type="entry name" value="TSPc"/>
    <property type="match status" value="1"/>
</dbReference>
<dbReference type="EMBL" id="FQWS01000001">
    <property type="protein sequence ID" value="SHG63106.1"/>
    <property type="molecule type" value="Genomic_DNA"/>
</dbReference>
<dbReference type="InterPro" id="IPR005151">
    <property type="entry name" value="Tail-specific_protease"/>
</dbReference>
<keyword evidence="3 5" id="KW-0378">Hydrolase</keyword>
<dbReference type="InterPro" id="IPR036034">
    <property type="entry name" value="PDZ_sf"/>
</dbReference>
<dbReference type="SUPFAM" id="SSF50156">
    <property type="entry name" value="PDZ domain-like"/>
    <property type="match status" value="1"/>
</dbReference>
<evidence type="ECO:0000256" key="5">
    <source>
        <dbReference type="RuleBase" id="RU004404"/>
    </source>
</evidence>
<feature type="coiled-coil region" evidence="6">
    <location>
        <begin position="616"/>
        <end position="643"/>
    </location>
</feature>
<keyword evidence="4 5" id="KW-0720">Serine protease</keyword>
<evidence type="ECO:0000256" key="3">
    <source>
        <dbReference type="ARBA" id="ARBA00022801"/>
    </source>
</evidence>
<dbReference type="Pfam" id="PF00595">
    <property type="entry name" value="PDZ"/>
    <property type="match status" value="1"/>
</dbReference>
<dbReference type="AlphaFoldDB" id="A0A1M5LDP5"/>
<dbReference type="Pfam" id="PF11818">
    <property type="entry name" value="DUF3340"/>
    <property type="match status" value="1"/>
</dbReference>
<dbReference type="Gene3D" id="2.30.42.10">
    <property type="match status" value="1"/>
</dbReference>
<dbReference type="NCBIfam" id="TIGR00225">
    <property type="entry name" value="prc"/>
    <property type="match status" value="1"/>
</dbReference>
<keyword evidence="7" id="KW-0732">Signal</keyword>
<dbReference type="RefSeq" id="WP_073085041.1">
    <property type="nucleotide sequence ID" value="NZ_FQWS01000001.1"/>
</dbReference>
<dbReference type="GO" id="GO:0030288">
    <property type="term" value="C:outer membrane-bounded periplasmic space"/>
    <property type="evidence" value="ECO:0007669"/>
    <property type="project" value="TreeGrafter"/>
</dbReference>
<dbReference type="GO" id="GO:0008236">
    <property type="term" value="F:serine-type peptidase activity"/>
    <property type="evidence" value="ECO:0007669"/>
    <property type="project" value="UniProtKB-KW"/>
</dbReference>
<proteinExistence type="inferred from homology"/>
<comment type="similarity">
    <text evidence="1 5">Belongs to the peptidase S41A family.</text>
</comment>
<dbReference type="PROSITE" id="PS50106">
    <property type="entry name" value="PDZ"/>
    <property type="match status" value="1"/>
</dbReference>
<evidence type="ECO:0000259" key="8">
    <source>
        <dbReference type="PROSITE" id="PS50106"/>
    </source>
</evidence>
<accession>A0A1M5LDP5</accession>
<organism evidence="9 10">
    <name type="scientific">Winogradskyella jejuensis</name>
    <dbReference type="NCBI Taxonomy" id="1089305"/>
    <lineage>
        <taxon>Bacteria</taxon>
        <taxon>Pseudomonadati</taxon>
        <taxon>Bacteroidota</taxon>
        <taxon>Flavobacteriia</taxon>
        <taxon>Flavobacteriales</taxon>
        <taxon>Flavobacteriaceae</taxon>
        <taxon>Winogradskyella</taxon>
    </lineage>
</organism>
<dbReference type="SMART" id="SM00228">
    <property type="entry name" value="PDZ"/>
    <property type="match status" value="1"/>
</dbReference>
<dbReference type="InterPro" id="IPR040573">
    <property type="entry name" value="TSP_N"/>
</dbReference>
<feature type="signal peptide" evidence="7">
    <location>
        <begin position="1"/>
        <end position="23"/>
    </location>
</feature>
<dbReference type="GO" id="GO:0004175">
    <property type="term" value="F:endopeptidase activity"/>
    <property type="evidence" value="ECO:0007669"/>
    <property type="project" value="TreeGrafter"/>
</dbReference>
<dbReference type="CDD" id="cd06782">
    <property type="entry name" value="cpPDZ_CPP-like"/>
    <property type="match status" value="1"/>
</dbReference>
<name>A0A1M5LDP5_9FLAO</name>
<dbReference type="Proteomes" id="UP000184522">
    <property type="component" value="Unassembled WGS sequence"/>
</dbReference>
<dbReference type="Pfam" id="PF03572">
    <property type="entry name" value="Peptidase_S41"/>
    <property type="match status" value="1"/>
</dbReference>
<dbReference type="Gene3D" id="3.90.226.10">
    <property type="entry name" value="2-enoyl-CoA Hydratase, Chain A, domain 1"/>
    <property type="match status" value="1"/>
</dbReference>
<gene>
    <name evidence="9" type="ORF">SAMN05444148_0591</name>
</gene>
<evidence type="ECO:0000313" key="9">
    <source>
        <dbReference type="EMBL" id="SHG63106.1"/>
    </source>
</evidence>
<dbReference type="InterPro" id="IPR020992">
    <property type="entry name" value="Tail_Prtase_C"/>
</dbReference>
<keyword evidence="10" id="KW-1185">Reference proteome</keyword>
<dbReference type="STRING" id="1089305.SAMN05444148_0591"/>
<dbReference type="PANTHER" id="PTHR32060:SF22">
    <property type="entry name" value="CARBOXYL-TERMINAL-PROCESSING PEPTIDASE 3, CHLOROPLASTIC"/>
    <property type="match status" value="1"/>
</dbReference>
<evidence type="ECO:0000256" key="2">
    <source>
        <dbReference type="ARBA" id="ARBA00022670"/>
    </source>
</evidence>
<evidence type="ECO:0000313" key="10">
    <source>
        <dbReference type="Proteomes" id="UP000184522"/>
    </source>
</evidence>
<dbReference type="GO" id="GO:0007165">
    <property type="term" value="P:signal transduction"/>
    <property type="evidence" value="ECO:0007669"/>
    <property type="project" value="TreeGrafter"/>
</dbReference>
<protein>
    <submittedName>
        <fullName evidence="9">Carboxyl-terminal processing protease</fullName>
    </submittedName>
</protein>
<keyword evidence="2 5" id="KW-0645">Protease</keyword>
<evidence type="ECO:0000256" key="7">
    <source>
        <dbReference type="SAM" id="SignalP"/>
    </source>
</evidence>
<reference evidence="10" key="1">
    <citation type="submission" date="2016-11" db="EMBL/GenBank/DDBJ databases">
        <authorList>
            <person name="Varghese N."/>
            <person name="Submissions S."/>
        </authorList>
    </citation>
    <scope>NUCLEOTIDE SEQUENCE [LARGE SCALE GENOMIC DNA]</scope>
    <source>
        <strain evidence="10">DSM 25330</strain>
    </source>
</reference>
<dbReference type="InterPro" id="IPR001478">
    <property type="entry name" value="PDZ"/>
</dbReference>
<sequence>MKGKYKFLLLALLIAFASCSFTSKVDGDGDKDKLLVRLITYLLDQGHFAPQDINDDFSERVYDDYIKQLDPFKRYFLKSDIKEFEAYKSQIDDQLKAYDLAFFDLTHQRLIQRISESEEIYEKILEKPFDYTKDEMFDSDYDKMDYAKNKRELKERWRKQLKFSTIANYDEAIENNTLMAEEDDSVDLKSEKELEAEAREITRKSLEELFTYIQERQRKDWFGVYINAIVREFDPHTFYFTPEDKDRFDVDMSGKFEGIGARLQRKLDVISISELISGGPAWRQNELQEGDQILKVRQENEEKAVNIVGMRIEDAVKYIKGPKGTKVTLSVKKVDGTLKDITIERDEVVLEETYAKSSTVIKDGKKFGIINLPSFYDNFDRNNRISCALDVKKEIIRLKKEGIEGVVLDLRDNRGGSLGAVVDMAGLFIEEGPIVQVKSTTEDKRILSDTDKSIVWDGPLVIMVNELSASASEILAAAMQDYKRAVVIGSEQTFGKGTVQNVVDLNRMVRNNSNGDLGAIKFTTDKYYRVNGGSTQLKGVKSDIIVPDRYKYIGIGERTQDNPLSWDKIDSADYKVWENYYDYDAAIEKSKQRIANNEQLRLIDENARWINEIRDNETFSLNYEQYKQRLELNEEQAKRFEKISDYKTNLTYNSLPYELKLIEKDSILKEKRKRWHESLSKDVYVEEALNVLNDLKLSYAIKNNVAQIKN</sequence>
<dbReference type="SUPFAM" id="SSF52096">
    <property type="entry name" value="ClpP/crotonase"/>
    <property type="match status" value="1"/>
</dbReference>
<evidence type="ECO:0000256" key="4">
    <source>
        <dbReference type="ARBA" id="ARBA00022825"/>
    </source>
</evidence>
<dbReference type="Pfam" id="PF17804">
    <property type="entry name" value="TSP_NTD"/>
    <property type="match status" value="1"/>
</dbReference>
<dbReference type="PROSITE" id="PS51257">
    <property type="entry name" value="PROKAR_LIPOPROTEIN"/>
    <property type="match status" value="1"/>
</dbReference>
<feature type="domain" description="PDZ" evidence="8">
    <location>
        <begin position="249"/>
        <end position="320"/>
    </location>
</feature>
<evidence type="ECO:0000256" key="6">
    <source>
        <dbReference type="SAM" id="Coils"/>
    </source>
</evidence>
<dbReference type="PANTHER" id="PTHR32060">
    <property type="entry name" value="TAIL-SPECIFIC PROTEASE"/>
    <property type="match status" value="1"/>
</dbReference>
<keyword evidence="6" id="KW-0175">Coiled coil</keyword>
<feature type="chain" id="PRO_5012070302" evidence="7">
    <location>
        <begin position="24"/>
        <end position="710"/>
    </location>
</feature>
<dbReference type="CDD" id="cd07560">
    <property type="entry name" value="Peptidase_S41_CPP"/>
    <property type="match status" value="1"/>
</dbReference>
<dbReference type="InterPro" id="IPR029045">
    <property type="entry name" value="ClpP/crotonase-like_dom_sf"/>
</dbReference>
<evidence type="ECO:0000256" key="1">
    <source>
        <dbReference type="ARBA" id="ARBA00009179"/>
    </source>
</evidence>
<dbReference type="GO" id="GO:0006508">
    <property type="term" value="P:proteolysis"/>
    <property type="evidence" value="ECO:0007669"/>
    <property type="project" value="UniProtKB-KW"/>
</dbReference>
<dbReference type="InterPro" id="IPR004447">
    <property type="entry name" value="Peptidase_S41A"/>
</dbReference>
<dbReference type="OrthoDB" id="9812068at2"/>